<dbReference type="Gene3D" id="3.10.10.10">
    <property type="entry name" value="HIV Type 1 Reverse Transcriptase, subunit A, domain 1"/>
    <property type="match status" value="1"/>
</dbReference>
<dbReference type="SUPFAM" id="SSF53098">
    <property type="entry name" value="Ribonuclease H-like"/>
    <property type="match status" value="1"/>
</dbReference>
<dbReference type="AlphaFoldDB" id="A0A8D8UZZ7"/>
<dbReference type="FunFam" id="3.30.420.10:FF:000063">
    <property type="entry name" value="Retrovirus-related Pol polyprotein from transposon 297-like Protein"/>
    <property type="match status" value="1"/>
</dbReference>
<feature type="compositionally biased region" description="Low complexity" evidence="10">
    <location>
        <begin position="253"/>
        <end position="263"/>
    </location>
</feature>
<dbReference type="FunFam" id="1.10.340.70:FF:000003">
    <property type="entry name" value="Protein CBG25708"/>
    <property type="match status" value="1"/>
</dbReference>
<dbReference type="GO" id="GO:0015074">
    <property type="term" value="P:DNA integration"/>
    <property type="evidence" value="ECO:0007669"/>
    <property type="project" value="InterPro"/>
</dbReference>
<evidence type="ECO:0000256" key="1">
    <source>
        <dbReference type="ARBA" id="ARBA00012493"/>
    </source>
</evidence>
<keyword evidence="7" id="KW-0238">DNA-binding</keyword>
<dbReference type="GO" id="GO:0003677">
    <property type="term" value="F:DNA binding"/>
    <property type="evidence" value="ECO:0007669"/>
    <property type="project" value="UniProtKB-KW"/>
</dbReference>
<keyword evidence="5" id="KW-0540">Nuclease</keyword>
<dbReference type="Pfam" id="PF17921">
    <property type="entry name" value="Integrase_H2C2"/>
    <property type="match status" value="1"/>
</dbReference>
<dbReference type="GO" id="GO:0008270">
    <property type="term" value="F:zinc ion binding"/>
    <property type="evidence" value="ECO:0007669"/>
    <property type="project" value="UniProtKB-KW"/>
</dbReference>
<dbReference type="PANTHER" id="PTHR37984">
    <property type="entry name" value="PROTEIN CBG26694"/>
    <property type="match status" value="1"/>
</dbReference>
<dbReference type="SUPFAM" id="SSF56672">
    <property type="entry name" value="DNA/RNA polymerases"/>
    <property type="match status" value="1"/>
</dbReference>
<dbReference type="Gene3D" id="4.10.60.10">
    <property type="entry name" value="Zinc finger, CCHC-type"/>
    <property type="match status" value="1"/>
</dbReference>
<evidence type="ECO:0000256" key="7">
    <source>
        <dbReference type="ARBA" id="ARBA00023125"/>
    </source>
</evidence>
<dbReference type="Pfam" id="PF00665">
    <property type="entry name" value="rve"/>
    <property type="match status" value="1"/>
</dbReference>
<evidence type="ECO:0000259" key="12">
    <source>
        <dbReference type="PROSITE" id="PS50994"/>
    </source>
</evidence>
<dbReference type="GO" id="GO:0004519">
    <property type="term" value="F:endonuclease activity"/>
    <property type="evidence" value="ECO:0007669"/>
    <property type="project" value="UniProtKB-KW"/>
</dbReference>
<sequence length="1215" mass="138164">MSPTGRGSTGGDSTPSKKPSAELTQILNALKVQGEAIQVLLQSKADSSNSTGIQVQKSVVSHNIQFEAFDPDEEDFSTYKERLENFQCLRGIREDESTKRNLLLGCLKRDVYKQLTALTAPMKPSEKTYQELVKILEQRFDSMTSVHTERHKFLSRIQGRSENLTTYIQDLKNIALKCQWVCPSENCKQNIDDIFQAQFIRGIRENFIREKILMADNTTLQQTLQLALSIESAHKQTLESYNTSEQKVQINKVSYSNVSSSRNSSHKSRSKSRAYGPSTSRYKSNSYSSHRNKSLSPPQQKSNLIPHKNLLSKLGLQNVCLRCGKSNHKASECYAKNLKCNLCNKKGHVNKVCISSRAKDIHIVYGDEVQIDDEFDIKRIDAQIYNVTSDDKLSKKIFVHVKLGTASQNFELDTGSGVSILSKTDFDKLQLDTEIKKCPNIRFRAYNKEIITPLGYVRIPITYKDKVSEETLYIVSEDFSPILGRVWIRKLNIINLQNCSKEEDNMDILQILNDDLIFNKFPHVFTEEIGEIPNVQCSLKLLPDAKPVYQPPRTVPYALIPQVDAELDLLEKQGIIEKVEYCQWGTPLVIVPKPNGKKDHKFVWTQKCAEAFQKIKEEIVTEKVLTTYSPNLPLVLETDASPFGLGAILSHEIDGKLKPIIFISRSLTTAERNYSHLDKEATSVFWAVKRLYQYLYGVKFTLITDNKPLQSILNPKKALPSVTALRLMRYALFLQQFDYNIQYRAGSLNQNADYLSRAPLPLRYPEVVDETYVIHENSIHLLSTFKGKAITASHVAQETSKDTDLQKLKKEIQSASHQQIEFALHNGVILRGDRVVIPATLQQYVLQELHQTHCGIVKMKALARSTVYWKNIDKDIESLVRACPACASQKNMDKKAPLHPWEQPTEIWQRIHADFAGPIEGKQLFIVIDALTKWMEIDVFSSAPTSSSTIRSLRRMFSAHGIPHVLVTDNAAIFKSEEFVEFCEEHGICHKTSAPYNPQTNGQVERAVQIIKKKLKCLLSEDSKHIEKKVQDILFQYRNTPLADGKSPAELHVGRILRSRLHVLKPEKTVKPVQSSVPGETQIRSFKVGDRVLSRNYVGPEKWYAGSIIDKLGRLHYTVELDRGRNIKRHIDQLKATNVGTNVQSKFKKHVTFILPASNVSHTENRVHSNLYRQDDLGDVTPQSQTPVMPIRRLPSPCLGSRPKRTRKPRKILDL</sequence>
<dbReference type="InterPro" id="IPR050951">
    <property type="entry name" value="Retrovirus_Pol_polyprotein"/>
</dbReference>
<dbReference type="CDD" id="cd09274">
    <property type="entry name" value="RNase_HI_RT_Ty3"/>
    <property type="match status" value="1"/>
</dbReference>
<keyword evidence="2" id="KW-0645">Protease</keyword>
<keyword evidence="9" id="KW-0863">Zinc-finger</keyword>
<protein>
    <recommendedName>
        <fullName evidence="1">RNA-directed DNA polymerase</fullName>
        <ecNumber evidence="1">2.7.7.49</ecNumber>
    </recommendedName>
</protein>
<evidence type="ECO:0000256" key="3">
    <source>
        <dbReference type="ARBA" id="ARBA00022679"/>
    </source>
</evidence>
<dbReference type="EMBL" id="HBUF01351635">
    <property type="protein sequence ID" value="CAG6714301.1"/>
    <property type="molecule type" value="Transcribed_RNA"/>
</dbReference>
<keyword evidence="9" id="KW-0479">Metal-binding</keyword>
<dbReference type="EC" id="2.7.7.49" evidence="1"/>
<keyword evidence="6" id="KW-0255">Endonuclease</keyword>
<dbReference type="InterPro" id="IPR036397">
    <property type="entry name" value="RNaseH_sf"/>
</dbReference>
<evidence type="ECO:0000313" key="13">
    <source>
        <dbReference type="EMBL" id="CAG6714301.1"/>
    </source>
</evidence>
<organism evidence="13">
    <name type="scientific">Cacopsylla melanoneura</name>
    <dbReference type="NCBI Taxonomy" id="428564"/>
    <lineage>
        <taxon>Eukaryota</taxon>
        <taxon>Metazoa</taxon>
        <taxon>Ecdysozoa</taxon>
        <taxon>Arthropoda</taxon>
        <taxon>Hexapoda</taxon>
        <taxon>Insecta</taxon>
        <taxon>Pterygota</taxon>
        <taxon>Neoptera</taxon>
        <taxon>Paraneoptera</taxon>
        <taxon>Hemiptera</taxon>
        <taxon>Sternorrhyncha</taxon>
        <taxon>Psylloidea</taxon>
        <taxon>Psyllidae</taxon>
        <taxon>Psyllinae</taxon>
        <taxon>Cacopsylla</taxon>
    </lineage>
</organism>
<keyword evidence="4" id="KW-0548">Nucleotidyltransferase</keyword>
<dbReference type="InterPro" id="IPR041588">
    <property type="entry name" value="Integrase_H2C2"/>
</dbReference>
<feature type="domain" description="CCHC-type" evidence="11">
    <location>
        <begin position="320"/>
        <end position="333"/>
    </location>
</feature>
<feature type="domain" description="Integrase catalytic" evidence="12">
    <location>
        <begin position="900"/>
        <end position="1056"/>
    </location>
</feature>
<keyword evidence="3" id="KW-0808">Transferase</keyword>
<evidence type="ECO:0000256" key="9">
    <source>
        <dbReference type="PROSITE-ProRule" id="PRU00047"/>
    </source>
</evidence>
<dbReference type="Pfam" id="PF17919">
    <property type="entry name" value="RT_RNaseH_2"/>
    <property type="match status" value="1"/>
</dbReference>
<dbReference type="GO" id="GO:0006508">
    <property type="term" value="P:proteolysis"/>
    <property type="evidence" value="ECO:0007669"/>
    <property type="project" value="UniProtKB-KW"/>
</dbReference>
<dbReference type="SMART" id="SM00343">
    <property type="entry name" value="ZnF_C2HC"/>
    <property type="match status" value="2"/>
</dbReference>
<dbReference type="InterPro" id="IPR043502">
    <property type="entry name" value="DNA/RNA_pol_sf"/>
</dbReference>
<evidence type="ECO:0000256" key="6">
    <source>
        <dbReference type="ARBA" id="ARBA00022759"/>
    </source>
</evidence>
<dbReference type="InterPro" id="IPR012337">
    <property type="entry name" value="RNaseH-like_sf"/>
</dbReference>
<dbReference type="PANTHER" id="PTHR37984:SF5">
    <property type="entry name" value="PROTEIN NYNRIN-LIKE"/>
    <property type="match status" value="1"/>
</dbReference>
<dbReference type="InterPro" id="IPR021109">
    <property type="entry name" value="Peptidase_aspartic_dom_sf"/>
</dbReference>
<proteinExistence type="predicted"/>
<evidence type="ECO:0000256" key="4">
    <source>
        <dbReference type="ARBA" id="ARBA00022695"/>
    </source>
</evidence>
<evidence type="ECO:0000256" key="2">
    <source>
        <dbReference type="ARBA" id="ARBA00022670"/>
    </source>
</evidence>
<keyword evidence="8" id="KW-0511">Multifunctional enzyme</keyword>
<dbReference type="Gene3D" id="2.40.70.10">
    <property type="entry name" value="Acid Proteases"/>
    <property type="match status" value="1"/>
</dbReference>
<dbReference type="InterPro" id="IPR036875">
    <property type="entry name" value="Znf_CCHC_sf"/>
</dbReference>
<dbReference type="GO" id="GO:0042575">
    <property type="term" value="C:DNA polymerase complex"/>
    <property type="evidence" value="ECO:0007669"/>
    <property type="project" value="UniProtKB-ARBA"/>
</dbReference>
<reference evidence="13" key="1">
    <citation type="submission" date="2021-05" db="EMBL/GenBank/DDBJ databases">
        <authorList>
            <person name="Alioto T."/>
            <person name="Alioto T."/>
            <person name="Gomez Garrido J."/>
        </authorList>
    </citation>
    <scope>NUCLEOTIDE SEQUENCE</scope>
</reference>
<feature type="region of interest" description="Disordered" evidence="10">
    <location>
        <begin position="253"/>
        <end position="304"/>
    </location>
</feature>
<dbReference type="InterPro" id="IPR001878">
    <property type="entry name" value="Znf_CCHC"/>
</dbReference>
<evidence type="ECO:0000259" key="11">
    <source>
        <dbReference type="PROSITE" id="PS50158"/>
    </source>
</evidence>
<dbReference type="InterPro" id="IPR001584">
    <property type="entry name" value="Integrase_cat-core"/>
</dbReference>
<evidence type="ECO:0000256" key="8">
    <source>
        <dbReference type="ARBA" id="ARBA00023268"/>
    </source>
</evidence>
<keyword evidence="9" id="KW-0862">Zinc</keyword>
<dbReference type="SUPFAM" id="SSF50630">
    <property type="entry name" value="Acid proteases"/>
    <property type="match status" value="1"/>
</dbReference>
<accession>A0A8D8UZZ7</accession>
<dbReference type="Gene3D" id="3.30.420.10">
    <property type="entry name" value="Ribonuclease H-like superfamily/Ribonuclease H"/>
    <property type="match status" value="1"/>
</dbReference>
<dbReference type="GO" id="GO:0008233">
    <property type="term" value="F:peptidase activity"/>
    <property type="evidence" value="ECO:0007669"/>
    <property type="project" value="UniProtKB-KW"/>
</dbReference>
<dbReference type="InterPro" id="IPR041577">
    <property type="entry name" value="RT_RNaseH_2"/>
</dbReference>
<dbReference type="Gene3D" id="1.10.340.70">
    <property type="match status" value="1"/>
</dbReference>
<evidence type="ECO:0000256" key="5">
    <source>
        <dbReference type="ARBA" id="ARBA00022722"/>
    </source>
</evidence>
<dbReference type="PROSITE" id="PS50994">
    <property type="entry name" value="INTEGRASE"/>
    <property type="match status" value="1"/>
</dbReference>
<feature type="compositionally biased region" description="Low complexity" evidence="10">
    <location>
        <begin position="278"/>
        <end position="289"/>
    </location>
</feature>
<evidence type="ECO:0000256" key="10">
    <source>
        <dbReference type="SAM" id="MobiDB-lite"/>
    </source>
</evidence>
<name>A0A8D8UZZ7_9HEMI</name>
<dbReference type="SUPFAM" id="SSF57756">
    <property type="entry name" value="Retrovirus zinc finger-like domains"/>
    <property type="match status" value="1"/>
</dbReference>
<dbReference type="GO" id="GO:0003964">
    <property type="term" value="F:RNA-directed DNA polymerase activity"/>
    <property type="evidence" value="ECO:0007669"/>
    <property type="project" value="UniProtKB-EC"/>
</dbReference>
<dbReference type="PROSITE" id="PS50158">
    <property type="entry name" value="ZF_CCHC"/>
    <property type="match status" value="1"/>
</dbReference>
<keyword evidence="6" id="KW-0378">Hydrolase</keyword>